<evidence type="ECO:0008006" key="4">
    <source>
        <dbReference type="Google" id="ProtNLM"/>
    </source>
</evidence>
<reference evidence="2 3" key="1">
    <citation type="submission" date="2014-09" db="EMBL/GenBank/DDBJ databases">
        <authorList>
            <person name="Ellenberger Sabrina"/>
        </authorList>
    </citation>
    <scope>NUCLEOTIDE SEQUENCE [LARGE SCALE GENOMIC DNA]</scope>
    <source>
        <strain evidence="2 3">CBS 412.66</strain>
    </source>
</reference>
<proteinExistence type="predicted"/>
<evidence type="ECO:0000313" key="2">
    <source>
        <dbReference type="EMBL" id="CEP09355.1"/>
    </source>
</evidence>
<evidence type="ECO:0000313" key="3">
    <source>
        <dbReference type="Proteomes" id="UP000054107"/>
    </source>
</evidence>
<dbReference type="SUPFAM" id="SSF52047">
    <property type="entry name" value="RNI-like"/>
    <property type="match status" value="1"/>
</dbReference>
<accession>A0A0B7N1H9</accession>
<dbReference type="EMBL" id="LN721430">
    <property type="protein sequence ID" value="CEP09355.1"/>
    <property type="molecule type" value="Genomic_DNA"/>
</dbReference>
<protein>
    <recommendedName>
        <fullName evidence="4">F-box domain-containing protein</fullName>
    </recommendedName>
</protein>
<sequence>MQQQVRCLNISAYGTKALEALALLEQFPNLKELTWDHTDEGGFENENEDEGEDEDEDEEEFNRYTFLGKNALSTALLKNGAFGSLIELDINFLGDPSAYSFPKCKSSIWQLPNAPNLKKLKLHHYVNMYDLDDEDQSLLVSVNGLKELEISYYQRHCTNLLEQIIERYPNLKTLKVNYKKSDDLESPDEYEEAYAQSQLMKIAARIPHLETYDFDDPLSAIKDLVESNQKDSVETLKIDFSAMWDIKELNIMEIFKELQRFPKLKNLEMKDVYDNHEQVFISFSVHQFLKKFQH</sequence>
<keyword evidence="3" id="KW-1185">Reference proteome</keyword>
<name>A0A0B7N1H9_9FUNG</name>
<feature type="compositionally biased region" description="Acidic residues" evidence="1">
    <location>
        <begin position="41"/>
        <end position="59"/>
    </location>
</feature>
<feature type="region of interest" description="Disordered" evidence="1">
    <location>
        <begin position="36"/>
        <end position="59"/>
    </location>
</feature>
<gene>
    <name evidence="2" type="primary">PARPA_02841.1 scaffold 5421</name>
</gene>
<dbReference type="Proteomes" id="UP000054107">
    <property type="component" value="Unassembled WGS sequence"/>
</dbReference>
<dbReference type="Gene3D" id="3.80.10.10">
    <property type="entry name" value="Ribonuclease Inhibitor"/>
    <property type="match status" value="1"/>
</dbReference>
<dbReference type="AlphaFoldDB" id="A0A0B7N1H9"/>
<evidence type="ECO:0000256" key="1">
    <source>
        <dbReference type="SAM" id="MobiDB-lite"/>
    </source>
</evidence>
<organism evidence="2 3">
    <name type="scientific">Parasitella parasitica</name>
    <dbReference type="NCBI Taxonomy" id="35722"/>
    <lineage>
        <taxon>Eukaryota</taxon>
        <taxon>Fungi</taxon>
        <taxon>Fungi incertae sedis</taxon>
        <taxon>Mucoromycota</taxon>
        <taxon>Mucoromycotina</taxon>
        <taxon>Mucoromycetes</taxon>
        <taxon>Mucorales</taxon>
        <taxon>Mucorineae</taxon>
        <taxon>Mucoraceae</taxon>
        <taxon>Parasitella</taxon>
    </lineage>
</organism>
<dbReference type="InterPro" id="IPR032675">
    <property type="entry name" value="LRR_dom_sf"/>
</dbReference>